<evidence type="ECO:0000256" key="6">
    <source>
        <dbReference type="ARBA" id="ARBA00022840"/>
    </source>
</evidence>
<dbReference type="GO" id="GO:0070733">
    <property type="term" value="F:AMPylase activity"/>
    <property type="evidence" value="ECO:0007669"/>
    <property type="project" value="UniProtKB-EC"/>
</dbReference>
<dbReference type="PANTHER" id="PTHR32057:SF14">
    <property type="entry name" value="PROTEIN ADENYLYLTRANSFERASE SELO, MITOCHONDRIAL"/>
    <property type="match status" value="1"/>
</dbReference>
<feature type="binding site" evidence="8">
    <location>
        <position position="117"/>
    </location>
    <ligand>
        <name>ATP</name>
        <dbReference type="ChEBI" id="CHEBI:30616"/>
    </ligand>
</feature>
<evidence type="ECO:0000256" key="3">
    <source>
        <dbReference type="ARBA" id="ARBA00022695"/>
    </source>
</evidence>
<comment type="similarity">
    <text evidence="1 8">Belongs to the SELO family.</text>
</comment>
<reference evidence="9 10" key="1">
    <citation type="journal article" date="2012" name="J. Bacteriol.">
        <title>Twenty-one genome sequences from Pseudomonas species and 19 genome sequences from diverse bacteria isolated from the rhizosphere and endosphere of Populus deltoides.</title>
        <authorList>
            <person name="Brown S.D."/>
            <person name="Utturkar S.M."/>
            <person name="Klingeman D.M."/>
            <person name="Johnson C.M."/>
            <person name="Martin S.L."/>
            <person name="Land M.L."/>
            <person name="Lu T.Y."/>
            <person name="Schadt C.W."/>
            <person name="Doktycz M.J."/>
            <person name="Pelletier D.A."/>
        </authorList>
    </citation>
    <scope>NUCLEOTIDE SEQUENCE [LARGE SCALE GENOMIC DNA]</scope>
    <source>
        <strain evidence="9 10">CF314</strain>
    </source>
</reference>
<gene>
    <name evidence="8" type="primary">ydiU</name>
    <name evidence="8" type="synonym">selO</name>
    <name evidence="9" type="ORF">PMI13_01274</name>
</gene>
<keyword evidence="8" id="KW-0464">Manganese</keyword>
<sequence length="532" mass="61575">MRPFNLNWKVFFYYRIFESMNIESIRQPFIKNFSGDFSGNPMQRATLKVLFSTINPAGFDHPKLIAFNEKLSEEIGLGKFNEQDLDFLVGNNLPENVQPYATAYAGHQFGNWAGQLGDGRAILAGEIMNNAGEKTEIQWKGAGATPYSRHADGRAVLRSSVREYLMSEAMFHLKVPTTRALSLCFTGEDIIRDMMYDGNPGYEQGAVIIRTAESFLRFGHFELISAQREYKMLQDLVDFTIQNYFPEITSSGTDRYKDFFKNVCTRTADLMTEWFRVGFVHGVMNTDNMSVLGLTIDYGPYSMMDEYDLNFTPNTTDLPGRRYAFGKQGQISQWNLWQLANALHPLIKDEKFLEDTLNSFGNYFWENHDKMLCRKFGFDQLQETDEEFFSNWQALMQELQLDHTLFFHQLEKLQDSTNLSSLFENVSYSILTSDAIVKLENFIKKYRERLSANQISQEDALELMKKNNPKFILRNYLLFECIEEIKEGKTKMLDKLTHALENPYEELYPEFSKRRPSGYDDISGCSMLSCSS</sequence>
<evidence type="ECO:0000313" key="10">
    <source>
        <dbReference type="Proteomes" id="UP000007509"/>
    </source>
</evidence>
<comment type="function">
    <text evidence="8">Nucleotidyltransferase involved in the post-translational modification of proteins. It can catalyze the addition of adenosine monophosphate (AMP) or uridine monophosphate (UMP) to a protein, resulting in modifications known as AMPylation and UMPylation.</text>
</comment>
<dbReference type="AlphaFoldDB" id="J2T7C7"/>
<evidence type="ECO:0000313" key="9">
    <source>
        <dbReference type="EMBL" id="EJL73962.1"/>
    </source>
</evidence>
<feature type="binding site" evidence="8">
    <location>
        <position position="210"/>
    </location>
    <ligand>
        <name>ATP</name>
        <dbReference type="ChEBI" id="CHEBI:30616"/>
    </ligand>
</feature>
<evidence type="ECO:0000256" key="2">
    <source>
        <dbReference type="ARBA" id="ARBA00022679"/>
    </source>
</evidence>
<feature type="active site" description="Proton acceptor" evidence="8">
    <location>
        <position position="287"/>
    </location>
</feature>
<evidence type="ECO:0000256" key="1">
    <source>
        <dbReference type="ARBA" id="ARBA00009747"/>
    </source>
</evidence>
<keyword evidence="3 8" id="KW-0548">Nucleotidyltransferase</keyword>
<comment type="catalytic activity">
    <reaction evidence="8">
        <text>L-seryl-[protein] + ATP = 3-O-(5'-adenylyl)-L-seryl-[protein] + diphosphate</text>
        <dbReference type="Rhea" id="RHEA:58120"/>
        <dbReference type="Rhea" id="RHEA-COMP:9863"/>
        <dbReference type="Rhea" id="RHEA-COMP:15073"/>
        <dbReference type="ChEBI" id="CHEBI:29999"/>
        <dbReference type="ChEBI" id="CHEBI:30616"/>
        <dbReference type="ChEBI" id="CHEBI:33019"/>
        <dbReference type="ChEBI" id="CHEBI:142516"/>
        <dbReference type="EC" id="2.7.7.108"/>
    </reaction>
</comment>
<keyword evidence="7 8" id="KW-0460">Magnesium</keyword>
<keyword evidence="4 8" id="KW-0479">Metal-binding</keyword>
<dbReference type="Proteomes" id="UP000007509">
    <property type="component" value="Unassembled WGS sequence"/>
</dbReference>
<feature type="binding site" evidence="8">
    <location>
        <position position="140"/>
    </location>
    <ligand>
        <name>ATP</name>
        <dbReference type="ChEBI" id="CHEBI:30616"/>
    </ligand>
</feature>
<dbReference type="GO" id="GO:0000287">
    <property type="term" value="F:magnesium ion binding"/>
    <property type="evidence" value="ECO:0007669"/>
    <property type="project" value="UniProtKB-UniRule"/>
</dbReference>
<feature type="binding site" evidence="8">
    <location>
        <position position="119"/>
    </location>
    <ligand>
        <name>ATP</name>
        <dbReference type="ChEBI" id="CHEBI:30616"/>
    </ligand>
</feature>
<accession>J2T7C7</accession>
<evidence type="ECO:0000256" key="8">
    <source>
        <dbReference type="HAMAP-Rule" id="MF_00692"/>
    </source>
</evidence>
<feature type="binding site" evidence="8">
    <location>
        <position position="120"/>
    </location>
    <ligand>
        <name>ATP</name>
        <dbReference type="ChEBI" id="CHEBI:30616"/>
    </ligand>
</feature>
<evidence type="ECO:0000256" key="5">
    <source>
        <dbReference type="ARBA" id="ARBA00022741"/>
    </source>
</evidence>
<comment type="catalytic activity">
    <reaction evidence="8">
        <text>L-threonyl-[protein] + ATP = 3-O-(5'-adenylyl)-L-threonyl-[protein] + diphosphate</text>
        <dbReference type="Rhea" id="RHEA:54292"/>
        <dbReference type="Rhea" id="RHEA-COMP:11060"/>
        <dbReference type="Rhea" id="RHEA-COMP:13847"/>
        <dbReference type="ChEBI" id="CHEBI:30013"/>
        <dbReference type="ChEBI" id="CHEBI:30616"/>
        <dbReference type="ChEBI" id="CHEBI:33019"/>
        <dbReference type="ChEBI" id="CHEBI:138113"/>
        <dbReference type="EC" id="2.7.7.108"/>
    </reaction>
</comment>
<dbReference type="NCBIfam" id="NF000658">
    <property type="entry name" value="PRK00029.1"/>
    <property type="match status" value="1"/>
</dbReference>
<dbReference type="Pfam" id="PF02696">
    <property type="entry name" value="SelO"/>
    <property type="match status" value="1"/>
</dbReference>
<protein>
    <recommendedName>
        <fullName evidence="8">Protein nucleotidyltransferase YdiU</fullName>
        <ecNumber evidence="8">2.7.7.-</ecNumber>
    </recommendedName>
    <alternativeName>
        <fullName evidence="8">Protein adenylyltransferase YdiU</fullName>
        <ecNumber evidence="8">2.7.7.108</ecNumber>
    </alternativeName>
    <alternativeName>
        <fullName evidence="8">Protein uridylyltransferase YdiU</fullName>
        <ecNumber evidence="8">2.7.7.-</ecNumber>
    </alternativeName>
</protein>
<dbReference type="HAMAP" id="MF_00692">
    <property type="entry name" value="SelO"/>
    <property type="match status" value="1"/>
</dbReference>
<feature type="binding site" evidence="8">
    <location>
        <position position="297"/>
    </location>
    <ligand>
        <name>Mg(2+)</name>
        <dbReference type="ChEBI" id="CHEBI:18420"/>
    </ligand>
</feature>
<dbReference type="GO" id="GO:0005524">
    <property type="term" value="F:ATP binding"/>
    <property type="evidence" value="ECO:0007669"/>
    <property type="project" value="UniProtKB-UniRule"/>
</dbReference>
<keyword evidence="10" id="KW-1185">Reference proteome</keyword>
<dbReference type="GO" id="GO:0030145">
    <property type="term" value="F:manganese ion binding"/>
    <property type="evidence" value="ECO:0007669"/>
    <property type="project" value="UniProtKB-UniRule"/>
</dbReference>
<keyword evidence="5 8" id="KW-0547">Nucleotide-binding</keyword>
<evidence type="ECO:0000256" key="4">
    <source>
        <dbReference type="ARBA" id="ARBA00022723"/>
    </source>
</evidence>
<comment type="cofactor">
    <cofactor evidence="8">
        <name>Mg(2+)</name>
        <dbReference type="ChEBI" id="CHEBI:18420"/>
    </cofactor>
    <cofactor evidence="8">
        <name>Mn(2+)</name>
        <dbReference type="ChEBI" id="CHEBI:29035"/>
    </cofactor>
</comment>
<dbReference type="EMBL" id="AKJY01000017">
    <property type="protein sequence ID" value="EJL73962.1"/>
    <property type="molecule type" value="Genomic_DNA"/>
</dbReference>
<evidence type="ECO:0000256" key="7">
    <source>
        <dbReference type="ARBA" id="ARBA00022842"/>
    </source>
</evidence>
<feature type="binding site" evidence="8">
    <location>
        <position position="288"/>
    </location>
    <ligand>
        <name>Mg(2+)</name>
        <dbReference type="ChEBI" id="CHEBI:18420"/>
    </ligand>
</feature>
<keyword evidence="6 8" id="KW-0067">ATP-binding</keyword>
<name>J2T7C7_9FLAO</name>
<comment type="catalytic activity">
    <reaction evidence="8">
        <text>L-seryl-[protein] + UTP = O-(5'-uridylyl)-L-seryl-[protein] + diphosphate</text>
        <dbReference type="Rhea" id="RHEA:64604"/>
        <dbReference type="Rhea" id="RHEA-COMP:9863"/>
        <dbReference type="Rhea" id="RHEA-COMP:16635"/>
        <dbReference type="ChEBI" id="CHEBI:29999"/>
        <dbReference type="ChEBI" id="CHEBI:33019"/>
        <dbReference type="ChEBI" id="CHEBI:46398"/>
        <dbReference type="ChEBI" id="CHEBI:156051"/>
    </reaction>
</comment>
<feature type="binding site" evidence="8">
    <location>
        <position position="217"/>
    </location>
    <ligand>
        <name>ATP</name>
        <dbReference type="ChEBI" id="CHEBI:30616"/>
    </ligand>
</feature>
<feature type="binding site" evidence="8">
    <location>
        <position position="152"/>
    </location>
    <ligand>
        <name>ATP</name>
        <dbReference type="ChEBI" id="CHEBI:30616"/>
    </ligand>
</feature>
<dbReference type="EC" id="2.7.7.-" evidence="8"/>
<comment type="catalytic activity">
    <reaction evidence="8">
        <text>L-tyrosyl-[protein] + ATP = O-(5'-adenylyl)-L-tyrosyl-[protein] + diphosphate</text>
        <dbReference type="Rhea" id="RHEA:54288"/>
        <dbReference type="Rhea" id="RHEA-COMP:10136"/>
        <dbReference type="Rhea" id="RHEA-COMP:13846"/>
        <dbReference type="ChEBI" id="CHEBI:30616"/>
        <dbReference type="ChEBI" id="CHEBI:33019"/>
        <dbReference type="ChEBI" id="CHEBI:46858"/>
        <dbReference type="ChEBI" id="CHEBI:83624"/>
        <dbReference type="EC" id="2.7.7.108"/>
    </reaction>
</comment>
<dbReference type="EC" id="2.7.7.108" evidence="8"/>
<comment type="catalytic activity">
    <reaction evidence="8">
        <text>L-tyrosyl-[protein] + UTP = O-(5'-uridylyl)-L-tyrosyl-[protein] + diphosphate</text>
        <dbReference type="Rhea" id="RHEA:83887"/>
        <dbReference type="Rhea" id="RHEA-COMP:10136"/>
        <dbReference type="Rhea" id="RHEA-COMP:20238"/>
        <dbReference type="ChEBI" id="CHEBI:33019"/>
        <dbReference type="ChEBI" id="CHEBI:46398"/>
        <dbReference type="ChEBI" id="CHEBI:46858"/>
        <dbReference type="ChEBI" id="CHEBI:90602"/>
    </reaction>
</comment>
<dbReference type="InterPro" id="IPR003846">
    <property type="entry name" value="SelO"/>
</dbReference>
<keyword evidence="2 8" id="KW-0808">Transferase</keyword>
<dbReference type="PATRIC" id="fig|1144316.3.peg.1279"/>
<comment type="caution">
    <text evidence="9">The sequence shown here is derived from an EMBL/GenBank/DDBJ whole genome shotgun (WGS) entry which is preliminary data.</text>
</comment>
<proteinExistence type="inferred from homology"/>
<comment type="catalytic activity">
    <reaction evidence="8">
        <text>L-histidyl-[protein] + UTP = N(tele)-(5'-uridylyl)-L-histidyl-[protein] + diphosphate</text>
        <dbReference type="Rhea" id="RHEA:83891"/>
        <dbReference type="Rhea" id="RHEA-COMP:9745"/>
        <dbReference type="Rhea" id="RHEA-COMP:20239"/>
        <dbReference type="ChEBI" id="CHEBI:29979"/>
        <dbReference type="ChEBI" id="CHEBI:33019"/>
        <dbReference type="ChEBI" id="CHEBI:46398"/>
        <dbReference type="ChEBI" id="CHEBI:233474"/>
    </reaction>
</comment>
<feature type="binding site" evidence="8">
    <location>
        <position position="297"/>
    </location>
    <ligand>
        <name>ATP</name>
        <dbReference type="ChEBI" id="CHEBI:30616"/>
    </ligand>
</feature>
<dbReference type="PANTHER" id="PTHR32057">
    <property type="entry name" value="PROTEIN ADENYLYLTRANSFERASE SELO, MITOCHONDRIAL"/>
    <property type="match status" value="1"/>
</dbReference>
<organism evidence="9 10">
    <name type="scientific">Chryseobacterium populi</name>
    <dbReference type="NCBI Taxonomy" id="1144316"/>
    <lineage>
        <taxon>Bacteria</taxon>
        <taxon>Pseudomonadati</taxon>
        <taxon>Bacteroidota</taxon>
        <taxon>Flavobacteriia</taxon>
        <taxon>Flavobacteriales</taxon>
        <taxon>Weeksellaceae</taxon>
        <taxon>Chryseobacterium group</taxon>
        <taxon>Chryseobacterium</taxon>
    </lineage>
</organism>
<feature type="binding site" evidence="8">
    <location>
        <position position="153"/>
    </location>
    <ligand>
        <name>ATP</name>
        <dbReference type="ChEBI" id="CHEBI:30616"/>
    </ligand>
</feature>